<feature type="repeat" description="ANK" evidence="3">
    <location>
        <begin position="1190"/>
        <end position="1222"/>
    </location>
</feature>
<reference evidence="5" key="1">
    <citation type="submission" date="2021-03" db="EMBL/GenBank/DDBJ databases">
        <authorList>
            <person name="Tagirdzhanova G."/>
        </authorList>
    </citation>
    <scope>NUCLEOTIDE SEQUENCE</scope>
</reference>
<keyword evidence="6" id="KW-1185">Reference proteome</keyword>
<dbReference type="Pfam" id="PF00023">
    <property type="entry name" value="Ank"/>
    <property type="match status" value="1"/>
</dbReference>
<organism evidence="5 6">
    <name type="scientific">Heterodermia speciosa</name>
    <dbReference type="NCBI Taxonomy" id="116794"/>
    <lineage>
        <taxon>Eukaryota</taxon>
        <taxon>Fungi</taxon>
        <taxon>Dikarya</taxon>
        <taxon>Ascomycota</taxon>
        <taxon>Pezizomycotina</taxon>
        <taxon>Lecanoromycetes</taxon>
        <taxon>OSLEUM clade</taxon>
        <taxon>Lecanoromycetidae</taxon>
        <taxon>Caliciales</taxon>
        <taxon>Physciaceae</taxon>
        <taxon>Heterodermia</taxon>
    </lineage>
</organism>
<evidence type="ECO:0000259" key="4">
    <source>
        <dbReference type="Pfam" id="PF24883"/>
    </source>
</evidence>
<feature type="repeat" description="ANK" evidence="3">
    <location>
        <begin position="992"/>
        <end position="1024"/>
    </location>
</feature>
<feature type="repeat" description="ANK" evidence="3">
    <location>
        <begin position="1388"/>
        <end position="1412"/>
    </location>
</feature>
<dbReference type="SUPFAM" id="SSF48403">
    <property type="entry name" value="Ankyrin repeat"/>
    <property type="match status" value="2"/>
</dbReference>
<dbReference type="InterPro" id="IPR002110">
    <property type="entry name" value="Ankyrin_rpt"/>
</dbReference>
<dbReference type="Gene3D" id="1.25.40.20">
    <property type="entry name" value="Ankyrin repeat-containing domain"/>
    <property type="match status" value="5"/>
</dbReference>
<gene>
    <name evidence="5" type="ORF">HETSPECPRED_000017</name>
</gene>
<evidence type="ECO:0000313" key="5">
    <source>
        <dbReference type="EMBL" id="CAF9902809.1"/>
    </source>
</evidence>
<dbReference type="InterPro" id="IPR029058">
    <property type="entry name" value="AB_hydrolase_fold"/>
</dbReference>
<keyword evidence="1" id="KW-0677">Repeat</keyword>
<evidence type="ECO:0000256" key="3">
    <source>
        <dbReference type="PROSITE-ProRule" id="PRU00023"/>
    </source>
</evidence>
<dbReference type="PROSITE" id="PS50088">
    <property type="entry name" value="ANK_REPEAT"/>
    <property type="match status" value="10"/>
</dbReference>
<evidence type="ECO:0000256" key="1">
    <source>
        <dbReference type="ARBA" id="ARBA00022737"/>
    </source>
</evidence>
<evidence type="ECO:0000313" key="6">
    <source>
        <dbReference type="Proteomes" id="UP000664521"/>
    </source>
</evidence>
<dbReference type="Gene3D" id="3.40.50.300">
    <property type="entry name" value="P-loop containing nucleotide triphosphate hydrolases"/>
    <property type="match status" value="1"/>
</dbReference>
<protein>
    <recommendedName>
        <fullName evidence="4">Nephrocystin 3-like N-terminal domain-containing protein</fullName>
    </recommendedName>
</protein>
<proteinExistence type="predicted"/>
<feature type="repeat" description="ANK" evidence="3">
    <location>
        <begin position="1058"/>
        <end position="1090"/>
    </location>
</feature>
<feature type="repeat" description="ANK" evidence="3">
    <location>
        <begin position="1025"/>
        <end position="1057"/>
    </location>
</feature>
<dbReference type="OrthoDB" id="194358at2759"/>
<dbReference type="InterPro" id="IPR027417">
    <property type="entry name" value="P-loop_NTPase"/>
</dbReference>
<dbReference type="Gene3D" id="3.40.50.1820">
    <property type="entry name" value="alpha/beta hydrolase"/>
    <property type="match status" value="1"/>
</dbReference>
<evidence type="ECO:0000256" key="2">
    <source>
        <dbReference type="ARBA" id="ARBA00023043"/>
    </source>
</evidence>
<dbReference type="Pfam" id="PF12796">
    <property type="entry name" value="Ank_2"/>
    <property type="match status" value="5"/>
</dbReference>
<dbReference type="PANTHER" id="PTHR24173:SF74">
    <property type="entry name" value="ANKYRIN REPEAT DOMAIN-CONTAINING PROTEIN 16"/>
    <property type="match status" value="1"/>
</dbReference>
<name>A0A8H3EAC1_9LECA</name>
<dbReference type="SUPFAM" id="SSF52540">
    <property type="entry name" value="P-loop containing nucleoside triphosphate hydrolases"/>
    <property type="match status" value="1"/>
</dbReference>
<keyword evidence="2 3" id="KW-0040">ANK repeat</keyword>
<dbReference type="InterPro" id="IPR036770">
    <property type="entry name" value="Ankyrin_rpt-contain_sf"/>
</dbReference>
<comment type="caution">
    <text evidence="5">The sequence shown here is derived from an EMBL/GenBank/DDBJ whole genome shotgun (WGS) entry which is preliminary data.</text>
</comment>
<accession>A0A8H3EAC1</accession>
<feature type="repeat" description="ANK" evidence="3">
    <location>
        <begin position="959"/>
        <end position="991"/>
    </location>
</feature>
<dbReference type="EMBL" id="CAJPDS010000001">
    <property type="protein sequence ID" value="CAF9902809.1"/>
    <property type="molecule type" value="Genomic_DNA"/>
</dbReference>
<sequence>MSRQSIPSVGLTAVVNPAKPSLDLVFVHGFTGHPVRTWTHNKGDVSQQSYEENEISEPAAKKPKLNLFSKSRQESCHTSIYWPEDLVPSTVPGARVLTYGYDTHIRHKLGPPGSRNTIYDIAWDFLVALEAERREEPLRPIIFVVHSLGGIVVKELLRRSSECYQSQTHLHDIYVSTIGIIFFGTPHRGADPRSFLHRIAEKVFKVVGFFVDEQIVNSLLPSSERLKELRDAFGPRAVEQNWIIHSFQEQIGLQALGNHKVVEDTSSYLGLPNIEITEHIGRNHMEMCRFYGPNDFEYRKVASALRRMINSISKQPLTKEKSTVSGAQTKLLLESLRFDQINARQMTIKKAHVKTCKWLFTKSEYLDWLDQAKLSEHHGFLWIKGKPGTGKSTLMKSLLANTKKLMKDKVVISFFFNARGEELEKNTLGTYQSLLLQLLERLPVLESVFETLDLSIKTIGETHQWSVDSLKTLLEEAILRLGETPVVCLIDALDECDERQIRDMISFFEHVGQLTVSASISFQVCFSSRHYPHITIGSGITLVLEGQEGHTHDITTYLESELKIGHSKIAGQIRHEIQEKASGVFLWVVLVVEILNKEHDSGRIPALRRRLRETPGDLHELFNNILTRDSRNRDELILCLQWILFAKQPLTPEQLYFAIISGCEPQDLSIWDPEEISISDIQRFILNASKGLAETTTSDTPKIQFIHESVKDFLEKENGLGRIWSDLESNFKGQSHERLEQCCMKYIDIDFATRLKIGKVLPKAFSDEAAKLRKKVSIDLPFLEYATHHVLYHADMAEGFGITQESFIREFQLTRWIWLNNLLEKHHVRRHTPKASLLYLLAEYDMSNLIRIHPSILSFIEIGDERYGCPLLAALATSSDKSVLAFLQACAASQTSGTKLQQLCQQFEQDRGEIEKIGRDFQFPKHGNILSYLVGVGDMTLFEISCEMVDFSPDTAGSYGRTPLSTAAELGHESIAKCLLDHNASIDLKDKKGRTPLSYAASNGHAAVVRTLLDHNSSTETEDQYGKTPLWYAAERGDDSIVKMLLENKTAINSQNVNGRTLLCLAAENGHETIVRLLLEKKAVVDSQRADGQTPLMLAAKNGHEAVVKVLLENNAVLDSFDGYRRTPLMIAAWGGHEAVVKVLLENNAVLESQNKIKATSLSGAAQDGHERIVKLLLEKKAVVDSQRTNGQTPLMLAAKNGHEAVVKMLLENMAATDLRDEDGLTPLDLAASCRHESIMILLLSIELKDIIGPKPLLPDTARNLKAFIKLLLDTGKFDVNSRVHNDYTILLFVAQYGYVDIVKLLLDTAKVNVNLKNLEGNTSLSLAAQHGHDNTFKLLLETGEVDVNSKNNADNTPLSLAAQWGRGNIVKLLLDTDRVDADLKNHEGDTPLSLAARYSRYYVVNLLLKTGKVDVNSKNNAGQTPLLHATQITSEDIVKLLLETGEVDVNSKNDAGETPLMMAAAASLNLFGRNDAIVMSLLDTGKIDVHTRNNAGQTAQMLAVKHENPGIVKLLEQYAASKPRPTSYLIDST</sequence>
<feature type="repeat" description="ANK" evidence="3">
    <location>
        <begin position="1091"/>
        <end position="1123"/>
    </location>
</feature>
<feature type="repeat" description="ANK" evidence="3">
    <location>
        <begin position="1422"/>
        <end position="1446"/>
    </location>
</feature>
<feature type="domain" description="Nephrocystin 3-like N-terminal" evidence="4">
    <location>
        <begin position="355"/>
        <end position="529"/>
    </location>
</feature>
<dbReference type="Proteomes" id="UP000664521">
    <property type="component" value="Unassembled WGS sequence"/>
</dbReference>
<dbReference type="PANTHER" id="PTHR24173">
    <property type="entry name" value="ANKYRIN REPEAT CONTAINING"/>
    <property type="match status" value="1"/>
</dbReference>
<dbReference type="PROSITE" id="PS50297">
    <property type="entry name" value="ANK_REP_REGION"/>
    <property type="match status" value="10"/>
</dbReference>
<dbReference type="InterPro" id="IPR056884">
    <property type="entry name" value="NPHP3-like_N"/>
</dbReference>
<dbReference type="Pfam" id="PF24883">
    <property type="entry name" value="NPHP3_N"/>
    <property type="match status" value="1"/>
</dbReference>
<dbReference type="SMART" id="SM00248">
    <property type="entry name" value="ANK"/>
    <property type="match status" value="16"/>
</dbReference>
<dbReference type="SUPFAM" id="SSF53474">
    <property type="entry name" value="alpha/beta-Hydrolases"/>
    <property type="match status" value="1"/>
</dbReference>
<dbReference type="Pfam" id="PF13637">
    <property type="entry name" value="Ank_4"/>
    <property type="match status" value="1"/>
</dbReference>
<feature type="repeat" description="ANK" evidence="3">
    <location>
        <begin position="1124"/>
        <end position="1156"/>
    </location>
</feature>
<feature type="repeat" description="ANK" evidence="3">
    <location>
        <begin position="1320"/>
        <end position="1344"/>
    </location>
</feature>